<keyword evidence="1" id="KW-0732">Signal</keyword>
<feature type="signal peptide" evidence="1">
    <location>
        <begin position="1"/>
        <end position="20"/>
    </location>
</feature>
<dbReference type="InterPro" id="IPR018673">
    <property type="entry name" value="DUF2141"/>
</dbReference>
<proteinExistence type="predicted"/>
<dbReference type="Proteomes" id="UP000319023">
    <property type="component" value="Unassembled WGS sequence"/>
</dbReference>
<dbReference type="AlphaFoldDB" id="A0A520LRW6"/>
<evidence type="ECO:0000313" key="2">
    <source>
        <dbReference type="EMBL" id="RZO11714.1"/>
    </source>
</evidence>
<name>A0A520LRW6_9GAMM</name>
<feature type="chain" id="PRO_5022145303" evidence="1">
    <location>
        <begin position="21"/>
        <end position="145"/>
    </location>
</feature>
<accession>A0A520LRW6</accession>
<gene>
    <name evidence="2" type="ORF">EVB01_02130</name>
</gene>
<organism evidence="2 3">
    <name type="scientific">SAR86 cluster bacterium</name>
    <dbReference type="NCBI Taxonomy" id="2030880"/>
    <lineage>
        <taxon>Bacteria</taxon>
        <taxon>Pseudomonadati</taxon>
        <taxon>Pseudomonadota</taxon>
        <taxon>Gammaproteobacteria</taxon>
        <taxon>SAR86 cluster</taxon>
    </lineage>
</organism>
<comment type="caution">
    <text evidence="2">The sequence shown here is derived from an EMBL/GenBank/DDBJ whole genome shotgun (WGS) entry which is preliminary data.</text>
</comment>
<evidence type="ECO:0000313" key="3">
    <source>
        <dbReference type="Proteomes" id="UP000319023"/>
    </source>
</evidence>
<dbReference type="Pfam" id="PF09912">
    <property type="entry name" value="DUF2141"/>
    <property type="match status" value="1"/>
</dbReference>
<dbReference type="EMBL" id="SHBN01000033">
    <property type="protein sequence ID" value="RZO11714.1"/>
    <property type="molecule type" value="Genomic_DNA"/>
</dbReference>
<protein>
    <submittedName>
        <fullName evidence="2">DUF2141 domain-containing protein</fullName>
    </submittedName>
</protein>
<reference evidence="2 3" key="1">
    <citation type="submission" date="2019-02" db="EMBL/GenBank/DDBJ databases">
        <title>Prokaryotic population dynamics and viral predation in marine succession experiment using metagenomics: the confinement effect.</title>
        <authorList>
            <person name="Haro-Moreno J.M."/>
            <person name="Rodriguez-Valera F."/>
            <person name="Lopez-Perez M."/>
        </authorList>
    </citation>
    <scope>NUCLEOTIDE SEQUENCE [LARGE SCALE GENOMIC DNA]</scope>
    <source>
        <strain evidence="2">MED-G168</strain>
    </source>
</reference>
<evidence type="ECO:0000256" key="1">
    <source>
        <dbReference type="SAM" id="SignalP"/>
    </source>
</evidence>
<sequence>MSYYTRFLTLLLLCSFNISADELTINLSGQTKEGVLSLAIYDNAEAYNYSVKGEQRSEEGIFTGIENFIELKESHEFVINLPEGIYAIALFVDANKNLKIDKNFLGIPKEQFGFSNNAMGKLSAPSFEQAKFKVEGNTLQNIKLK</sequence>